<dbReference type="PANTHER" id="PTHR43680">
    <property type="entry name" value="NITRATE REDUCTASE MOLYBDENUM COFACTOR ASSEMBLY CHAPERONE"/>
    <property type="match status" value="1"/>
</dbReference>
<dbReference type="SUPFAM" id="SSF89155">
    <property type="entry name" value="TorD-like"/>
    <property type="match status" value="1"/>
</dbReference>
<dbReference type="InterPro" id="IPR020945">
    <property type="entry name" value="DMSO/NO3_reduct_chaperone"/>
</dbReference>
<keyword evidence="1" id="KW-0534">Nitrate assimilation</keyword>
<organism evidence="2 3">
    <name type="scientific">Arthrobacter mangrovi</name>
    <dbReference type="NCBI Taxonomy" id="2966350"/>
    <lineage>
        <taxon>Bacteria</taxon>
        <taxon>Bacillati</taxon>
        <taxon>Actinomycetota</taxon>
        <taxon>Actinomycetes</taxon>
        <taxon>Micrococcales</taxon>
        <taxon>Micrococcaceae</taxon>
        <taxon>Arthrobacter</taxon>
    </lineage>
</organism>
<protein>
    <submittedName>
        <fullName evidence="2">Nitrate reductase molybdenum cofactor assembly chaperone</fullName>
    </submittedName>
</protein>
<dbReference type="PANTHER" id="PTHR43680:SF2">
    <property type="entry name" value="NITRATE REDUCTASE MOLYBDENUM COFACTOR ASSEMBLY CHAPERONE NARJ"/>
    <property type="match status" value="1"/>
</dbReference>
<evidence type="ECO:0000313" key="3">
    <source>
        <dbReference type="Proteomes" id="UP001209654"/>
    </source>
</evidence>
<evidence type="ECO:0000313" key="2">
    <source>
        <dbReference type="EMBL" id="GLB67500.1"/>
    </source>
</evidence>
<gene>
    <name evidence="2" type="primary">narJ</name>
    <name evidence="2" type="ORF">AHIS1636_19400</name>
</gene>
<dbReference type="InterPro" id="IPR036411">
    <property type="entry name" value="TorD-like_sf"/>
</dbReference>
<dbReference type="RefSeq" id="WP_264795622.1">
    <property type="nucleotide sequence ID" value="NZ_BRVS01000008.1"/>
</dbReference>
<dbReference type="NCBIfam" id="TIGR00684">
    <property type="entry name" value="narJ"/>
    <property type="match status" value="1"/>
</dbReference>
<accession>A0ABQ5MU59</accession>
<keyword evidence="3" id="KW-1185">Reference proteome</keyword>
<dbReference type="Proteomes" id="UP001209654">
    <property type="component" value="Unassembled WGS sequence"/>
</dbReference>
<dbReference type="Pfam" id="PF02613">
    <property type="entry name" value="Nitrate_red_del"/>
    <property type="match status" value="1"/>
</dbReference>
<dbReference type="Gene3D" id="1.10.3480.10">
    <property type="entry name" value="TorD-like"/>
    <property type="match status" value="1"/>
</dbReference>
<dbReference type="InterPro" id="IPR003765">
    <property type="entry name" value="NO3_reductase_chaperone_NarJ"/>
</dbReference>
<proteinExistence type="predicted"/>
<name>A0ABQ5MU59_9MICC</name>
<comment type="caution">
    <text evidence="2">The sequence shown here is derived from an EMBL/GenBank/DDBJ whole genome shotgun (WGS) entry which is preliminary data.</text>
</comment>
<reference evidence="2 3" key="1">
    <citation type="journal article" date="2023" name="Int. J. Syst. Evol. Microbiol.">
        <title>Arthrobacter mangrovi sp. nov., an actinobacterium isolated from the rhizosphere of a mangrove.</title>
        <authorList>
            <person name="Hamada M."/>
            <person name="Saitou S."/>
            <person name="Enomoto N."/>
            <person name="Nanri K."/>
            <person name="Hidaka K."/>
            <person name="Miura T."/>
            <person name="Tamura T."/>
        </authorList>
    </citation>
    <scope>NUCLEOTIDE SEQUENCE [LARGE SCALE GENOMIC DNA]</scope>
    <source>
        <strain evidence="2 3">NBRC 112813</strain>
    </source>
</reference>
<sequence length="206" mass="22582">MRQQRVTYQAASWCLGYPDGELLARVPLIQAALAESGGLGSAFADVLDGLASTPLAEVQASYVQEFDLSKRHALHLSYWTDGDTRRRGEVLARFKRVYRDSGMLVNTRGELPDYLPMVLEFAATVDFEAGRKLLIQYRASLEMLRLALVDDGLPHAGILRAVCGTLPGASPADRQEVMKMAGLGPPAESVGLEPYDPRLLPMQGRH</sequence>
<evidence type="ECO:0000256" key="1">
    <source>
        <dbReference type="ARBA" id="ARBA00023063"/>
    </source>
</evidence>
<dbReference type="EMBL" id="BRVS01000008">
    <property type="protein sequence ID" value="GLB67500.1"/>
    <property type="molecule type" value="Genomic_DNA"/>
</dbReference>